<evidence type="ECO:0000256" key="1">
    <source>
        <dbReference type="SAM" id="Phobius"/>
    </source>
</evidence>
<feature type="transmembrane region" description="Helical" evidence="1">
    <location>
        <begin position="191"/>
        <end position="213"/>
    </location>
</feature>
<feature type="signal peptide" evidence="2">
    <location>
        <begin position="1"/>
        <end position="19"/>
    </location>
</feature>
<dbReference type="InterPro" id="IPR007621">
    <property type="entry name" value="TPM_dom"/>
</dbReference>
<gene>
    <name evidence="4" type="ORF">ACFO3G_06535</name>
</gene>
<organism evidence="4 5">
    <name type="scientific">Falsiporphyromonas endometrii</name>
    <dbReference type="NCBI Taxonomy" id="1387297"/>
    <lineage>
        <taxon>Bacteria</taxon>
        <taxon>Pseudomonadati</taxon>
        <taxon>Bacteroidota</taxon>
        <taxon>Bacteroidia</taxon>
        <taxon>Bacteroidales</taxon>
        <taxon>Porphyromonadaceae</taxon>
        <taxon>Falsiporphyromonas</taxon>
    </lineage>
</organism>
<dbReference type="Gene3D" id="3.10.310.50">
    <property type="match status" value="1"/>
</dbReference>
<comment type="caution">
    <text evidence="4">The sequence shown here is derived from an EMBL/GenBank/DDBJ whole genome shotgun (WGS) entry which is preliminary data.</text>
</comment>
<evidence type="ECO:0000313" key="4">
    <source>
        <dbReference type="EMBL" id="MFC4666252.1"/>
    </source>
</evidence>
<reference evidence="5" key="1">
    <citation type="journal article" date="2019" name="Int. J. Syst. Evol. Microbiol.">
        <title>The Global Catalogue of Microorganisms (GCM) 10K type strain sequencing project: providing services to taxonomists for standard genome sequencing and annotation.</title>
        <authorList>
            <consortium name="The Broad Institute Genomics Platform"/>
            <consortium name="The Broad Institute Genome Sequencing Center for Infectious Disease"/>
            <person name="Wu L."/>
            <person name="Ma J."/>
        </authorList>
    </citation>
    <scope>NUCLEOTIDE SEQUENCE [LARGE SCALE GENOMIC DNA]</scope>
    <source>
        <strain evidence="5">CGMCC 4.7357</strain>
    </source>
</reference>
<feature type="transmembrane region" description="Helical" evidence="1">
    <location>
        <begin position="234"/>
        <end position="251"/>
    </location>
</feature>
<dbReference type="PANTHER" id="PTHR30373:SF2">
    <property type="entry name" value="UPF0603 PROTEIN YGCG"/>
    <property type="match status" value="1"/>
</dbReference>
<protein>
    <submittedName>
        <fullName evidence="4">TPM domain-containing protein</fullName>
    </submittedName>
</protein>
<feature type="chain" id="PRO_5045534928" evidence="2">
    <location>
        <begin position="20"/>
        <end position="368"/>
    </location>
</feature>
<accession>A0ABV9K7T9</accession>
<keyword evidence="1" id="KW-0812">Transmembrane</keyword>
<dbReference type="EMBL" id="JBHSGO010000187">
    <property type="protein sequence ID" value="MFC4666252.1"/>
    <property type="molecule type" value="Genomic_DNA"/>
</dbReference>
<keyword evidence="1" id="KW-0472">Membrane</keyword>
<evidence type="ECO:0000256" key="2">
    <source>
        <dbReference type="SAM" id="SignalP"/>
    </source>
</evidence>
<evidence type="ECO:0000313" key="5">
    <source>
        <dbReference type="Proteomes" id="UP001596020"/>
    </source>
</evidence>
<keyword evidence="2" id="KW-0732">Signal</keyword>
<dbReference type="RefSeq" id="WP_380079138.1">
    <property type="nucleotide sequence ID" value="NZ_JBHSGO010000187.1"/>
</dbReference>
<feature type="domain" description="TPM" evidence="3">
    <location>
        <begin position="43"/>
        <end position="167"/>
    </location>
</feature>
<dbReference type="Pfam" id="PF04536">
    <property type="entry name" value="TPM_phosphatase"/>
    <property type="match status" value="1"/>
</dbReference>
<keyword evidence="1" id="KW-1133">Transmembrane helix</keyword>
<dbReference type="Proteomes" id="UP001596020">
    <property type="component" value="Unassembled WGS sequence"/>
</dbReference>
<keyword evidence="5" id="KW-1185">Reference proteome</keyword>
<sequence length="368" mass="40905">MKKIKIILGFLLVFLFAVAAKGQDAYGVKDIPNVQLSDYRRYVSDPEKQLTLQECNDLDRMVQELRDSTGVEIAIVIIPHYKGTATAKEFATELFNYFHLGNKDKDNGLLILLVTGKGQRNISFETGYGLEGTLPDAYCKLIQTKTMVPYAKKGQWYNALEYGLIEIEKHLTKEDGKLSNNNNTDGSLGELMLILLFIWIALGILSAIGIVKNNLFSKSKSQDPFAVFIEKEKSYVPFIFLPFAVIAYSIVRKIKAKSLSQLPCPNCSTKGQIIKSKPELIDYDYRLRKGTKEVTFYCQRCGYTHKLRYTFHKNNNNDNDQNNPWPFIGGAMMSNFFFGRGGGGFGSGNFGGGWGGGSSGGGGSSTGF</sequence>
<name>A0ABV9K7T9_9PORP</name>
<evidence type="ECO:0000259" key="3">
    <source>
        <dbReference type="Pfam" id="PF04536"/>
    </source>
</evidence>
<dbReference type="PANTHER" id="PTHR30373">
    <property type="entry name" value="UPF0603 PROTEIN YGCG"/>
    <property type="match status" value="1"/>
</dbReference>
<proteinExistence type="predicted"/>